<dbReference type="GO" id="GO:0008270">
    <property type="term" value="F:zinc ion binding"/>
    <property type="evidence" value="ECO:0007669"/>
    <property type="project" value="InterPro"/>
</dbReference>
<protein>
    <recommendedName>
        <fullName evidence="3">Xylanolytic transcriptional activator regulatory domain-containing protein</fullName>
    </recommendedName>
</protein>
<accession>A0A6A5UW14</accession>
<dbReference type="Pfam" id="PF04082">
    <property type="entry name" value="Fungal_trans"/>
    <property type="match status" value="1"/>
</dbReference>
<feature type="domain" description="Xylanolytic transcriptional activator regulatory" evidence="3">
    <location>
        <begin position="259"/>
        <end position="332"/>
    </location>
</feature>
<evidence type="ECO:0000256" key="2">
    <source>
        <dbReference type="SAM" id="MobiDB-lite"/>
    </source>
</evidence>
<dbReference type="InterPro" id="IPR053230">
    <property type="entry name" value="Trans_reg_galc"/>
</dbReference>
<dbReference type="InterPro" id="IPR007219">
    <property type="entry name" value="XnlR_reg_dom"/>
</dbReference>
<dbReference type="OrthoDB" id="424974at2759"/>
<evidence type="ECO:0000313" key="4">
    <source>
        <dbReference type="EMBL" id="KAF1969363.1"/>
    </source>
</evidence>
<feature type="region of interest" description="Disordered" evidence="2">
    <location>
        <begin position="616"/>
        <end position="635"/>
    </location>
</feature>
<dbReference type="GO" id="GO:0006351">
    <property type="term" value="P:DNA-templated transcription"/>
    <property type="evidence" value="ECO:0007669"/>
    <property type="project" value="InterPro"/>
</dbReference>
<organism evidence="4 5">
    <name type="scientific">Bimuria novae-zelandiae CBS 107.79</name>
    <dbReference type="NCBI Taxonomy" id="1447943"/>
    <lineage>
        <taxon>Eukaryota</taxon>
        <taxon>Fungi</taxon>
        <taxon>Dikarya</taxon>
        <taxon>Ascomycota</taxon>
        <taxon>Pezizomycotina</taxon>
        <taxon>Dothideomycetes</taxon>
        <taxon>Pleosporomycetidae</taxon>
        <taxon>Pleosporales</taxon>
        <taxon>Massarineae</taxon>
        <taxon>Didymosphaeriaceae</taxon>
        <taxon>Bimuria</taxon>
    </lineage>
</organism>
<keyword evidence="1" id="KW-0539">Nucleus</keyword>
<dbReference type="EMBL" id="ML976710">
    <property type="protein sequence ID" value="KAF1969363.1"/>
    <property type="molecule type" value="Genomic_DNA"/>
</dbReference>
<gene>
    <name evidence="4" type="ORF">BU23DRAFT_477342</name>
</gene>
<dbReference type="PANTHER" id="PTHR47654:SF5">
    <property type="entry name" value="TRANSCRIPTION FACTOR DOMAIN-CONTAINING PROTEIN"/>
    <property type="match status" value="1"/>
</dbReference>
<evidence type="ECO:0000256" key="1">
    <source>
        <dbReference type="ARBA" id="ARBA00023242"/>
    </source>
</evidence>
<dbReference type="PANTHER" id="PTHR47654">
    <property type="entry name" value="ZN(II)2CYS6 TRANSCRIPTION FACTOR (EUROFUNG)-RELATED"/>
    <property type="match status" value="1"/>
</dbReference>
<dbReference type="Proteomes" id="UP000800036">
    <property type="component" value="Unassembled WGS sequence"/>
</dbReference>
<dbReference type="SMART" id="SM00906">
    <property type="entry name" value="Fungal_trans"/>
    <property type="match status" value="1"/>
</dbReference>
<dbReference type="AlphaFoldDB" id="A0A6A5UW14"/>
<evidence type="ECO:0000259" key="3">
    <source>
        <dbReference type="SMART" id="SM00906"/>
    </source>
</evidence>
<dbReference type="GO" id="GO:0003677">
    <property type="term" value="F:DNA binding"/>
    <property type="evidence" value="ECO:0007669"/>
    <property type="project" value="InterPro"/>
</dbReference>
<proteinExistence type="predicted"/>
<dbReference type="CDD" id="cd12148">
    <property type="entry name" value="fungal_TF_MHR"/>
    <property type="match status" value="1"/>
</dbReference>
<feature type="region of interest" description="Disordered" evidence="2">
    <location>
        <begin position="1"/>
        <end position="35"/>
    </location>
</feature>
<keyword evidence="5" id="KW-1185">Reference proteome</keyword>
<sequence length="713" mass="79521">MDLQRAPEAEDVQGEGHVSAEAGSNGDTDIMDEDLLRTDEGRATGFVGKGSELQWIRRLQRQLGYPEGALTGSEGPYGPPGDNSEAALQRMKAMQTRQELQERDFNAPLPTSTSSFYLDDDDVDVDYTVDPYELPPMDTAQRLVDSYLNTVQDSFPILSRSSFTDNFRGYYQSARQGLPLTAPNKWLAILNLVFAIGAKYSHLTEADWRADDRDHLIYQSRAHILGLYGSLLSKPDLMQVQFTGLLAFYLLVVGRVNRAWIIVGIALRYAQALGLHLRNEDRTFSTAQKEMLIHMWWGICCLEGILSIIIGRPSLLVEDYCSVPLPLSLTTERLADPTQADQSHEGYRVTDLHRRSSQAGQAISRPSNAASFLKSTVQVVLIAQRAMAQLYSAKVVTRSWKQVQQMISALCNELEVWSASLPYGLDFTRPDANADFRRERLILNMKYIECKLLITRPCLCRLDSRITNQTKASDNFNKKTALMCVKAAKDLTDILPDLMDSVVLYQTGPWWTLVHSLMQALTVLLLEMSYGTVHLREDSNEVLSSAKKLIRCLRTMKRSDPMAERAYSLAFGILQKLAPRIKADLSDLLSEDAACSEEGTVTSAAIHSTINKGAQDHSFSTGVGEHQSEQGIPASGYSHFHTGHASMSARTPVPTQEYMRPSGAFPADLTRFHSLFNPTFTTHHDENNPVHSSNFFSSMDAATPDVLDENFSL</sequence>
<name>A0A6A5UW14_9PLEO</name>
<reference evidence="4" key="1">
    <citation type="journal article" date="2020" name="Stud. Mycol.">
        <title>101 Dothideomycetes genomes: a test case for predicting lifestyles and emergence of pathogens.</title>
        <authorList>
            <person name="Haridas S."/>
            <person name="Albert R."/>
            <person name="Binder M."/>
            <person name="Bloem J."/>
            <person name="Labutti K."/>
            <person name="Salamov A."/>
            <person name="Andreopoulos B."/>
            <person name="Baker S."/>
            <person name="Barry K."/>
            <person name="Bills G."/>
            <person name="Bluhm B."/>
            <person name="Cannon C."/>
            <person name="Castanera R."/>
            <person name="Culley D."/>
            <person name="Daum C."/>
            <person name="Ezra D."/>
            <person name="Gonzalez J."/>
            <person name="Henrissat B."/>
            <person name="Kuo A."/>
            <person name="Liang C."/>
            <person name="Lipzen A."/>
            <person name="Lutzoni F."/>
            <person name="Magnuson J."/>
            <person name="Mondo S."/>
            <person name="Nolan M."/>
            <person name="Ohm R."/>
            <person name="Pangilinan J."/>
            <person name="Park H.-J."/>
            <person name="Ramirez L."/>
            <person name="Alfaro M."/>
            <person name="Sun H."/>
            <person name="Tritt A."/>
            <person name="Yoshinaga Y."/>
            <person name="Zwiers L.-H."/>
            <person name="Turgeon B."/>
            <person name="Goodwin S."/>
            <person name="Spatafora J."/>
            <person name="Crous P."/>
            <person name="Grigoriev I."/>
        </authorList>
    </citation>
    <scope>NUCLEOTIDE SEQUENCE</scope>
    <source>
        <strain evidence="4">CBS 107.79</strain>
    </source>
</reference>
<evidence type="ECO:0000313" key="5">
    <source>
        <dbReference type="Proteomes" id="UP000800036"/>
    </source>
</evidence>